<dbReference type="EMBL" id="WPNZ01000002">
    <property type="protein sequence ID" value="MVO84254.1"/>
    <property type="molecule type" value="Genomic_DNA"/>
</dbReference>
<organism evidence="3 4">
    <name type="scientific">Streptomyces typhae</name>
    <dbReference type="NCBI Taxonomy" id="2681492"/>
    <lineage>
        <taxon>Bacteria</taxon>
        <taxon>Bacillati</taxon>
        <taxon>Actinomycetota</taxon>
        <taxon>Actinomycetes</taxon>
        <taxon>Kitasatosporales</taxon>
        <taxon>Streptomycetaceae</taxon>
        <taxon>Streptomyces</taxon>
    </lineage>
</organism>
<dbReference type="Proteomes" id="UP000483802">
    <property type="component" value="Unassembled WGS sequence"/>
</dbReference>
<dbReference type="NCBIfam" id="TIGR04187">
    <property type="entry name" value="GRASP_SAV_5884"/>
    <property type="match status" value="1"/>
</dbReference>
<accession>A0A6L6WSW3</accession>
<name>A0A6L6WSW3_9ACTN</name>
<dbReference type="SUPFAM" id="SSF56059">
    <property type="entry name" value="Glutathione synthetase ATP-binding domain-like"/>
    <property type="match status" value="1"/>
</dbReference>
<dbReference type="PROSITE" id="PS50975">
    <property type="entry name" value="ATP_GRASP"/>
    <property type="match status" value="1"/>
</dbReference>
<gene>
    <name evidence="3" type="primary">tgmB</name>
    <name evidence="3" type="ORF">GPA10_05570</name>
</gene>
<dbReference type="PANTHER" id="PTHR21621">
    <property type="entry name" value="RIBOSOMAL PROTEIN S6 MODIFICATION PROTEIN"/>
    <property type="match status" value="1"/>
</dbReference>
<protein>
    <submittedName>
        <fullName evidence="3">ATP-grasp ribosomal peptide maturase</fullName>
    </submittedName>
</protein>
<evidence type="ECO:0000313" key="3">
    <source>
        <dbReference type="EMBL" id="MVO84254.1"/>
    </source>
</evidence>
<dbReference type="GO" id="GO:0009432">
    <property type="term" value="P:SOS response"/>
    <property type="evidence" value="ECO:0007669"/>
    <property type="project" value="TreeGrafter"/>
</dbReference>
<dbReference type="InterPro" id="IPR026449">
    <property type="entry name" value="GRASP_SAV_5884"/>
</dbReference>
<dbReference type="PANTHER" id="PTHR21621:SF0">
    <property type="entry name" value="BETA-CITRYLGLUTAMATE SYNTHASE B-RELATED"/>
    <property type="match status" value="1"/>
</dbReference>
<dbReference type="GO" id="GO:0005524">
    <property type="term" value="F:ATP binding"/>
    <property type="evidence" value="ECO:0007669"/>
    <property type="project" value="UniProtKB-UniRule"/>
</dbReference>
<dbReference type="Gene3D" id="3.30.470.20">
    <property type="entry name" value="ATP-grasp fold, B domain"/>
    <property type="match status" value="1"/>
</dbReference>
<feature type="domain" description="ATP-grasp" evidence="2">
    <location>
        <begin position="145"/>
        <end position="328"/>
    </location>
</feature>
<keyword evidence="1" id="KW-0547">Nucleotide-binding</keyword>
<dbReference type="InterPro" id="IPR048936">
    <property type="entry name" value="MvdD-like_ATPgrasp"/>
</dbReference>
<reference evidence="3 4" key="1">
    <citation type="submission" date="2019-11" db="EMBL/GenBank/DDBJ databases">
        <title>Streptomyces typhae sp. nov., a novel endophytic actinomycete isolated from the root of cattail pollen (Typha angustifolia L.).</title>
        <authorList>
            <person name="Peng C."/>
        </authorList>
    </citation>
    <scope>NUCLEOTIDE SEQUENCE [LARGE SCALE GENOMIC DNA]</scope>
    <source>
        <strain evidence="4">p1417</strain>
    </source>
</reference>
<dbReference type="InterPro" id="IPR011761">
    <property type="entry name" value="ATP-grasp"/>
</dbReference>
<proteinExistence type="predicted"/>
<evidence type="ECO:0000313" key="4">
    <source>
        <dbReference type="Proteomes" id="UP000483802"/>
    </source>
</evidence>
<sequence length="332" mass="36073">MATGRSLVPTAEPTCTEMRTILILTGRDDLTADAVVEELVKRGETVVRYDTADFPTASRLAVSLTRDGWTGSLAGSRTVRLESVKSVWWRRPGEFRTPADWPGHARALAVSEARSGLLGVLGSLPVRWINHPSRDAAANYKPVQLAVAARCGLAVPRSVITSDPEHARTFMGDDTVVYKGLGGGVLGPGGKRRFLPVALVSGDQVDDGVSGTAHLFQEHVDKAYEVRLTVIGDRMFPVAIHADSEAARLDWRTDYRSHTYEVVGIPSEIEKGVRRLMDELGLYFGALDFAVTPAGRWVFFEVNPSGQWHWLAVKAAVPLVEAMADALQGESA</sequence>
<dbReference type="GO" id="GO:0018169">
    <property type="term" value="F:ribosomal S6-glutamic acid ligase activity"/>
    <property type="evidence" value="ECO:0007669"/>
    <property type="project" value="TreeGrafter"/>
</dbReference>
<keyword evidence="4" id="KW-1185">Reference proteome</keyword>
<dbReference type="AlphaFoldDB" id="A0A6L6WSW3"/>
<evidence type="ECO:0000256" key="1">
    <source>
        <dbReference type="PROSITE-ProRule" id="PRU00409"/>
    </source>
</evidence>
<keyword evidence="1" id="KW-0067">ATP-binding</keyword>
<dbReference type="Pfam" id="PF21068">
    <property type="entry name" value="ATPgraspMvdD"/>
    <property type="match status" value="1"/>
</dbReference>
<comment type="caution">
    <text evidence="3">The sequence shown here is derived from an EMBL/GenBank/DDBJ whole genome shotgun (WGS) entry which is preliminary data.</text>
</comment>
<dbReference type="GO" id="GO:0005737">
    <property type="term" value="C:cytoplasm"/>
    <property type="evidence" value="ECO:0007669"/>
    <property type="project" value="TreeGrafter"/>
</dbReference>
<dbReference type="GO" id="GO:0046872">
    <property type="term" value="F:metal ion binding"/>
    <property type="evidence" value="ECO:0007669"/>
    <property type="project" value="InterPro"/>
</dbReference>
<evidence type="ECO:0000259" key="2">
    <source>
        <dbReference type="PROSITE" id="PS50975"/>
    </source>
</evidence>